<evidence type="ECO:0000256" key="10">
    <source>
        <dbReference type="ARBA" id="ARBA00066080"/>
    </source>
</evidence>
<dbReference type="InterPro" id="IPR001108">
    <property type="entry name" value="Peptidase_A22A"/>
</dbReference>
<dbReference type="GO" id="GO:0006914">
    <property type="term" value="P:autophagy"/>
    <property type="evidence" value="ECO:0007669"/>
    <property type="project" value="UniProtKB-ARBA"/>
</dbReference>
<reference evidence="13" key="1">
    <citation type="journal article" date="2020" name="J. Eukaryot. Microbiol.">
        <title>De novo Sequencing, Assembly and Annotation of the Transcriptome for the Free-Living Testate Amoeba Arcella intermedia.</title>
        <authorList>
            <person name="Ribeiro G.M."/>
            <person name="Porfirio-Sousa A.L."/>
            <person name="Maurer-Alcala X.X."/>
            <person name="Katz L.A."/>
            <person name="Lahr D.J.G."/>
        </authorList>
    </citation>
    <scope>NUCLEOTIDE SEQUENCE</scope>
</reference>
<dbReference type="InterPro" id="IPR006639">
    <property type="entry name" value="Preselin/SPP"/>
</dbReference>
<evidence type="ECO:0000256" key="1">
    <source>
        <dbReference type="ARBA" id="ARBA00008604"/>
    </source>
</evidence>
<evidence type="ECO:0000256" key="8">
    <source>
        <dbReference type="ARBA" id="ARBA00023136"/>
    </source>
</evidence>
<dbReference type="Gene3D" id="1.10.472.100">
    <property type="entry name" value="Presenilin"/>
    <property type="match status" value="1"/>
</dbReference>
<comment type="subunit">
    <text evidence="10">Homodimer. Component of the gamma-secretase complex, a complex composed of a presenilin homodimer, nicastrin, aph1 and pen2.</text>
</comment>
<dbReference type="AlphaFoldDB" id="A0A6B2L6U7"/>
<dbReference type="PANTHER" id="PTHR10202:SF13">
    <property type="entry name" value="PRESENILIN HOMOLOG"/>
    <property type="match status" value="1"/>
</dbReference>
<keyword evidence="3 11" id="KW-0378">Hydrolase</keyword>
<feature type="transmembrane region" description="Helical" evidence="11">
    <location>
        <begin position="202"/>
        <end position="218"/>
    </location>
</feature>
<name>A0A6B2L6U7_9EUKA</name>
<evidence type="ECO:0000256" key="9">
    <source>
        <dbReference type="ARBA" id="ARBA00053367"/>
    </source>
</evidence>
<feature type="transmembrane region" description="Helical" evidence="11">
    <location>
        <begin position="38"/>
        <end position="57"/>
    </location>
</feature>
<dbReference type="GO" id="GO:0042500">
    <property type="term" value="F:aspartic endopeptidase activity, intramembrane cleaving"/>
    <property type="evidence" value="ECO:0007669"/>
    <property type="project" value="InterPro"/>
</dbReference>
<comment type="function">
    <text evidence="9">Probable catalytic subunit of the gamma-secretase complex, an endoprotease complex that catalyzes the intramembrane cleavage of integral membrane proteins such as Notch receptors. Requires the other members of the gamma-secretase complex to have a protease activity.</text>
</comment>
<dbReference type="InterPro" id="IPR042524">
    <property type="entry name" value="Presenilin_C"/>
</dbReference>
<evidence type="ECO:0000256" key="6">
    <source>
        <dbReference type="ARBA" id="ARBA00022989"/>
    </source>
</evidence>
<feature type="transmembrane region" description="Helical" evidence="11">
    <location>
        <begin position="151"/>
        <end position="171"/>
    </location>
</feature>
<keyword evidence="6 11" id="KW-1133">Transmembrane helix</keyword>
<keyword evidence="7 11" id="KW-0333">Golgi apparatus</keyword>
<evidence type="ECO:0000256" key="2">
    <source>
        <dbReference type="ARBA" id="ARBA00022692"/>
    </source>
</evidence>
<feature type="region of interest" description="Disordered" evidence="12">
    <location>
        <begin position="257"/>
        <end position="291"/>
    </location>
</feature>
<comment type="subcellular location">
    <subcellularLocation>
        <location evidence="11">Endoplasmic reticulum membrane</location>
        <topology evidence="11">Multi-pass membrane protein</topology>
    </subcellularLocation>
    <subcellularLocation>
        <location evidence="11">Golgi apparatus membrane</location>
        <topology evidence="11">Multi-pass membrane protein</topology>
    </subcellularLocation>
</comment>
<keyword evidence="8 11" id="KW-0472">Membrane</keyword>
<feature type="transmembrane region" description="Helical" evidence="11">
    <location>
        <begin position="117"/>
        <end position="139"/>
    </location>
</feature>
<feature type="transmembrane region" description="Helical" evidence="11">
    <location>
        <begin position="319"/>
        <end position="340"/>
    </location>
</feature>
<dbReference type="EMBL" id="GIBP01003784">
    <property type="protein sequence ID" value="NDV32753.1"/>
    <property type="molecule type" value="Transcribed_RNA"/>
</dbReference>
<dbReference type="EC" id="3.4.23.-" evidence="11"/>
<dbReference type="PANTHER" id="PTHR10202">
    <property type="entry name" value="PRESENILIN"/>
    <property type="match status" value="1"/>
</dbReference>
<dbReference type="GO" id="GO:0005789">
    <property type="term" value="C:endoplasmic reticulum membrane"/>
    <property type="evidence" value="ECO:0007669"/>
    <property type="project" value="UniProtKB-SubCell"/>
</dbReference>
<evidence type="ECO:0000256" key="4">
    <source>
        <dbReference type="ARBA" id="ARBA00022824"/>
    </source>
</evidence>
<feature type="compositionally biased region" description="Basic and acidic residues" evidence="12">
    <location>
        <begin position="275"/>
        <end position="290"/>
    </location>
</feature>
<evidence type="ECO:0000256" key="11">
    <source>
        <dbReference type="RuleBase" id="RU361148"/>
    </source>
</evidence>
<feature type="transmembrane region" description="Helical" evidence="11">
    <location>
        <begin position="178"/>
        <end position="196"/>
    </location>
</feature>
<dbReference type="GO" id="GO:0007219">
    <property type="term" value="P:Notch signaling pathway"/>
    <property type="evidence" value="ECO:0007669"/>
    <property type="project" value="UniProtKB-KW"/>
</dbReference>
<organism evidence="13">
    <name type="scientific">Arcella intermedia</name>
    <dbReference type="NCBI Taxonomy" id="1963864"/>
    <lineage>
        <taxon>Eukaryota</taxon>
        <taxon>Amoebozoa</taxon>
        <taxon>Tubulinea</taxon>
        <taxon>Elardia</taxon>
        <taxon>Arcellinida</taxon>
        <taxon>Sphaerothecina</taxon>
        <taxon>Arcellidae</taxon>
        <taxon>Arcella</taxon>
    </lineage>
</organism>
<accession>A0A6B2L6U7</accession>
<keyword evidence="4 11" id="KW-0256">Endoplasmic reticulum</keyword>
<evidence type="ECO:0000256" key="7">
    <source>
        <dbReference type="ARBA" id="ARBA00023034"/>
    </source>
</evidence>
<dbReference type="SMART" id="SM00730">
    <property type="entry name" value="PSN"/>
    <property type="match status" value="1"/>
</dbReference>
<dbReference type="GO" id="GO:0016485">
    <property type="term" value="P:protein processing"/>
    <property type="evidence" value="ECO:0007669"/>
    <property type="project" value="InterPro"/>
</dbReference>
<dbReference type="GO" id="GO:0006509">
    <property type="term" value="P:membrane protein ectodomain proteolysis"/>
    <property type="evidence" value="ECO:0007669"/>
    <property type="project" value="TreeGrafter"/>
</dbReference>
<dbReference type="GO" id="GO:0106070">
    <property type="term" value="P:regulation of adenylate cyclase-activating G protein-coupled receptor signaling pathway"/>
    <property type="evidence" value="ECO:0007669"/>
    <property type="project" value="UniProtKB-ARBA"/>
</dbReference>
<keyword evidence="2 11" id="KW-0812">Transmembrane</keyword>
<sequence length="379" mass="41963">MEEVTLDADDQPTNPSPTPDGEPAPQEDIGSIEDKTGMITQIMIPVCITMILVIAIVKTVNVQGDAVSQALVYAENPNDAGSTRFFGSLLNALIFVAMIIVVTVIFVVLYKYRCLKLIFGWLILSTGTMLGFFGGYLTYQILSALNIPMDWLTFSIVIWNFTVVGNISIFWHSNMKVNQTYLICISVILAVVFSRLPEWTTWTILAAIAIYDLFAVLCPRGPLRVLVETAQERDEPIPALIYNASIVMMMVNSDEEDSQEEDKKPTATSTNINTQKEKKEDDSSSDDKPKGRGVKLGLGDFVFYSVLVGRAALFDMLTVFSSFIGIVTGLFCTILLLALWRKALPALPISIAFGILFYFLSKIFLYPFATKLIVNGLIV</sequence>
<feature type="compositionally biased region" description="Acidic residues" evidence="12">
    <location>
        <begin position="1"/>
        <end position="10"/>
    </location>
</feature>
<proteinExistence type="inferred from homology"/>
<keyword evidence="11" id="KW-0645">Protease</keyword>
<dbReference type="GO" id="GO:0000139">
    <property type="term" value="C:Golgi membrane"/>
    <property type="evidence" value="ECO:0007669"/>
    <property type="project" value="UniProtKB-SubCell"/>
</dbReference>
<keyword evidence="5 11" id="KW-0914">Notch signaling pathway</keyword>
<evidence type="ECO:0000313" key="13">
    <source>
        <dbReference type="EMBL" id="NDV32753.1"/>
    </source>
</evidence>
<feature type="transmembrane region" description="Helical" evidence="11">
    <location>
        <begin position="85"/>
        <end position="110"/>
    </location>
</feature>
<dbReference type="GO" id="GO:0034205">
    <property type="term" value="P:amyloid-beta formation"/>
    <property type="evidence" value="ECO:0007669"/>
    <property type="project" value="TreeGrafter"/>
</dbReference>
<protein>
    <recommendedName>
        <fullName evidence="11">Presenilin</fullName>
        <ecNumber evidence="11">3.4.23.-</ecNumber>
    </recommendedName>
</protein>
<comment type="function">
    <text evidence="11">Probable subunit of the gamma-secretase complex, an endoprotease complex that catalyzes the intramembrane cleavage of integral membrane proteins such as Notch receptors.</text>
</comment>
<dbReference type="GO" id="GO:0055074">
    <property type="term" value="P:calcium ion homeostasis"/>
    <property type="evidence" value="ECO:0007669"/>
    <property type="project" value="UniProtKB-ARBA"/>
</dbReference>
<dbReference type="PRINTS" id="PR01072">
    <property type="entry name" value="PRESENILIN"/>
</dbReference>
<comment type="domain">
    <text evidence="11">The PAL motif is required for normal active site conformation.</text>
</comment>
<evidence type="ECO:0000256" key="3">
    <source>
        <dbReference type="ARBA" id="ARBA00022801"/>
    </source>
</evidence>
<comment type="similarity">
    <text evidence="1 11">Belongs to the peptidase A22A family.</text>
</comment>
<feature type="transmembrane region" description="Helical" evidence="11">
    <location>
        <begin position="347"/>
        <end position="369"/>
    </location>
</feature>
<dbReference type="GO" id="GO:0044351">
    <property type="term" value="P:macropinocytosis"/>
    <property type="evidence" value="ECO:0007669"/>
    <property type="project" value="UniProtKB-ARBA"/>
</dbReference>
<feature type="region of interest" description="Disordered" evidence="12">
    <location>
        <begin position="1"/>
        <end position="30"/>
    </location>
</feature>
<evidence type="ECO:0000256" key="5">
    <source>
        <dbReference type="ARBA" id="ARBA00022976"/>
    </source>
</evidence>
<feature type="transmembrane region" description="Helical" evidence="11">
    <location>
        <begin position="293"/>
        <end position="313"/>
    </location>
</feature>
<dbReference type="Pfam" id="PF01080">
    <property type="entry name" value="Presenilin"/>
    <property type="match status" value="1"/>
</dbReference>
<evidence type="ECO:0000256" key="12">
    <source>
        <dbReference type="SAM" id="MobiDB-lite"/>
    </source>
</evidence>
<dbReference type="GO" id="GO:0070765">
    <property type="term" value="C:gamma-secretase complex"/>
    <property type="evidence" value="ECO:0007669"/>
    <property type="project" value="TreeGrafter"/>
</dbReference>
<dbReference type="FunFam" id="1.10.472.100:FF:000003">
    <property type="entry name" value="Presenilin"/>
    <property type="match status" value="1"/>
</dbReference>